<keyword evidence="4" id="KW-0418">Kinase</keyword>
<dbReference type="PANTHER" id="PTHR24362:SF309">
    <property type="entry name" value="PROTEIN KINASE DOMAIN-CONTAINING PROTEIN"/>
    <property type="match status" value="1"/>
</dbReference>
<feature type="chain" id="PRO_5013332776" evidence="2">
    <location>
        <begin position="26"/>
        <end position="618"/>
    </location>
</feature>
<evidence type="ECO:0000259" key="3">
    <source>
        <dbReference type="PROSITE" id="PS50011"/>
    </source>
</evidence>
<protein>
    <submittedName>
        <fullName evidence="4">Rhoptry kinase family protein ROP28</fullName>
    </submittedName>
</protein>
<dbReference type="STRING" id="94643.A0A2A9M5K5"/>
<dbReference type="AlphaFoldDB" id="A0A2A9M5K5"/>
<dbReference type="InterPro" id="IPR011009">
    <property type="entry name" value="Kinase-like_dom_sf"/>
</dbReference>
<evidence type="ECO:0000313" key="5">
    <source>
        <dbReference type="Proteomes" id="UP000224006"/>
    </source>
</evidence>
<dbReference type="VEuPathDB" id="ToxoDB:BESB_084280"/>
<evidence type="ECO:0000313" key="4">
    <source>
        <dbReference type="EMBL" id="PFH33229.1"/>
    </source>
</evidence>
<dbReference type="RefSeq" id="XP_029217238.1">
    <property type="nucleotide sequence ID" value="XM_029366778.1"/>
</dbReference>
<name>A0A2A9M5K5_BESBE</name>
<reference evidence="4 5" key="1">
    <citation type="submission" date="2017-09" db="EMBL/GenBank/DDBJ databases">
        <title>Genome sequencing of Besnoitia besnoiti strain Bb-Ger1.</title>
        <authorList>
            <person name="Schares G."/>
            <person name="Venepally P."/>
            <person name="Lorenzi H.A."/>
        </authorList>
    </citation>
    <scope>NUCLEOTIDE SEQUENCE [LARGE SCALE GENOMIC DNA]</scope>
    <source>
        <strain evidence="4 5">Bb-Ger1</strain>
    </source>
</reference>
<organism evidence="4 5">
    <name type="scientific">Besnoitia besnoiti</name>
    <name type="common">Apicomplexan protozoan</name>
    <dbReference type="NCBI Taxonomy" id="94643"/>
    <lineage>
        <taxon>Eukaryota</taxon>
        <taxon>Sar</taxon>
        <taxon>Alveolata</taxon>
        <taxon>Apicomplexa</taxon>
        <taxon>Conoidasida</taxon>
        <taxon>Coccidia</taxon>
        <taxon>Eucoccidiorida</taxon>
        <taxon>Eimeriorina</taxon>
        <taxon>Sarcocystidae</taxon>
        <taxon>Besnoitia</taxon>
    </lineage>
</organism>
<accession>A0A2A9M5K5</accession>
<dbReference type="OrthoDB" id="332953at2759"/>
<dbReference type="GO" id="GO:0004672">
    <property type="term" value="F:protein kinase activity"/>
    <property type="evidence" value="ECO:0007669"/>
    <property type="project" value="InterPro"/>
</dbReference>
<evidence type="ECO:0000256" key="2">
    <source>
        <dbReference type="SAM" id="SignalP"/>
    </source>
</evidence>
<dbReference type="Pfam" id="PF00069">
    <property type="entry name" value="Pkinase"/>
    <property type="match status" value="1"/>
</dbReference>
<dbReference type="Proteomes" id="UP000224006">
    <property type="component" value="Chromosome VIII"/>
</dbReference>
<feature type="domain" description="Protein kinase" evidence="3">
    <location>
        <begin position="275"/>
        <end position="612"/>
    </location>
</feature>
<gene>
    <name evidence="4" type="ORF">BESB_084280</name>
</gene>
<keyword evidence="5" id="KW-1185">Reference proteome</keyword>
<comment type="caution">
    <text evidence="4">The sequence shown here is derived from an EMBL/GenBank/DDBJ whole genome shotgun (WGS) entry which is preliminary data.</text>
</comment>
<feature type="signal peptide" evidence="2">
    <location>
        <begin position="1"/>
        <end position="25"/>
    </location>
</feature>
<dbReference type="PROSITE" id="PS00107">
    <property type="entry name" value="PROTEIN_KINASE_ATP"/>
    <property type="match status" value="1"/>
</dbReference>
<dbReference type="EMBL" id="NWUJ01000009">
    <property type="protein sequence ID" value="PFH33229.1"/>
    <property type="molecule type" value="Genomic_DNA"/>
</dbReference>
<dbReference type="InterPro" id="IPR000719">
    <property type="entry name" value="Prot_kinase_dom"/>
</dbReference>
<proteinExistence type="predicted"/>
<dbReference type="Gene3D" id="1.10.510.10">
    <property type="entry name" value="Transferase(Phosphotransferase) domain 1"/>
    <property type="match status" value="1"/>
</dbReference>
<dbReference type="InterPro" id="IPR017441">
    <property type="entry name" value="Protein_kinase_ATP_BS"/>
</dbReference>
<dbReference type="PANTHER" id="PTHR24362">
    <property type="entry name" value="SERINE/THREONINE-PROTEIN KINASE NEK"/>
    <property type="match status" value="1"/>
</dbReference>
<evidence type="ECO:0000256" key="1">
    <source>
        <dbReference type="PROSITE-ProRule" id="PRU10141"/>
    </source>
</evidence>
<dbReference type="PROSITE" id="PS50011">
    <property type="entry name" value="PROTEIN_KINASE_DOM"/>
    <property type="match status" value="1"/>
</dbReference>
<dbReference type="GO" id="GO:0005524">
    <property type="term" value="F:ATP binding"/>
    <property type="evidence" value="ECO:0007669"/>
    <property type="project" value="UniProtKB-UniRule"/>
</dbReference>
<dbReference type="KEGG" id="bbes:BESB_084280"/>
<dbReference type="GeneID" id="40313354"/>
<keyword evidence="2" id="KW-0732">Signal</keyword>
<dbReference type="SMART" id="SM00220">
    <property type="entry name" value="S_TKc"/>
    <property type="match status" value="1"/>
</dbReference>
<keyword evidence="1" id="KW-0067">ATP-binding</keyword>
<feature type="binding site" evidence="1">
    <location>
        <position position="309"/>
    </location>
    <ligand>
        <name>ATP</name>
        <dbReference type="ChEBI" id="CHEBI:30616"/>
    </ligand>
</feature>
<keyword evidence="1" id="KW-0547">Nucleotide-binding</keyword>
<sequence length="618" mass="68617">MPARVSCCVATLLVIHVSFRALGSAAEPVFEQLQWMRRSPHDLPRGGRFSRYYLRGVSPQGALIGLRHRAPGVTRPAAPRPWPPRPLFNYASRPLSSTIRRSLLKAELLTPPGRPALQIPLKFQFTPSSSAPDADTEWADPHATKPVAPEVLKEGKRLIARAVQIAQLKASRPSFLALHAALPQLPGLARGIQPHGIGDPQPPNNITAVKVRAVSNMHEAPRSREAAQPLAFIEAATKQRGKWTPAIGFLNAVKTLWPSGTEAVVVDKRGVKHHIVWKKLLGVGGMGGVLLLEDNNEPSERGLKQFAGKIIYHLTAPNTPDAASVRHLRDVLKEEEDVGSLFEQAARVLPDCPSSTSDIMEFLFEKGFVLPQRIFELKSTTRVPDGGKLFEFDAETLESPGDIMRLDRYIIAYPVVGPDLDALNVRDLGRSAFSYIVYKVTHIMARMQEMKLVHLDIKAENFLARNDGELFAADLSMAVKASAYPPCFQGTMQYLDPNAAACAARDGRQPPRFKRDAYALGITFYKLICQTYPLSIGDIEREAVVWTRSDPTNRNFLRRLISGVSQLTRADWNDKRCRGADDTLWTVIKLLLDPVEETRWTALDLVKKLPFFKPVADI</sequence>
<dbReference type="SUPFAM" id="SSF56112">
    <property type="entry name" value="Protein kinase-like (PK-like)"/>
    <property type="match status" value="1"/>
</dbReference>
<keyword evidence="4" id="KW-0808">Transferase</keyword>